<gene>
    <name evidence="3" type="ORF">RN001_013730</name>
</gene>
<evidence type="ECO:0000256" key="2">
    <source>
        <dbReference type="SAM" id="SignalP"/>
    </source>
</evidence>
<evidence type="ECO:0000313" key="3">
    <source>
        <dbReference type="EMBL" id="KAK4874370.1"/>
    </source>
</evidence>
<proteinExistence type="predicted"/>
<evidence type="ECO:0000256" key="1">
    <source>
        <dbReference type="SAM" id="MobiDB-lite"/>
    </source>
</evidence>
<protein>
    <submittedName>
        <fullName evidence="3">Uncharacterized protein</fullName>
    </submittedName>
</protein>
<keyword evidence="2" id="KW-0732">Signal</keyword>
<name>A0AAN7Q031_9COLE</name>
<dbReference type="AlphaFoldDB" id="A0AAN7Q031"/>
<feature type="signal peptide" evidence="2">
    <location>
        <begin position="1"/>
        <end position="19"/>
    </location>
</feature>
<dbReference type="EMBL" id="JARPUR010000006">
    <property type="protein sequence ID" value="KAK4874370.1"/>
    <property type="molecule type" value="Genomic_DNA"/>
</dbReference>
<organism evidence="3 4">
    <name type="scientific">Aquatica leii</name>
    <dbReference type="NCBI Taxonomy" id="1421715"/>
    <lineage>
        <taxon>Eukaryota</taxon>
        <taxon>Metazoa</taxon>
        <taxon>Ecdysozoa</taxon>
        <taxon>Arthropoda</taxon>
        <taxon>Hexapoda</taxon>
        <taxon>Insecta</taxon>
        <taxon>Pterygota</taxon>
        <taxon>Neoptera</taxon>
        <taxon>Endopterygota</taxon>
        <taxon>Coleoptera</taxon>
        <taxon>Polyphaga</taxon>
        <taxon>Elateriformia</taxon>
        <taxon>Elateroidea</taxon>
        <taxon>Lampyridae</taxon>
        <taxon>Luciolinae</taxon>
        <taxon>Aquatica</taxon>
    </lineage>
</organism>
<feature type="chain" id="PRO_5042962096" evidence="2">
    <location>
        <begin position="20"/>
        <end position="470"/>
    </location>
</feature>
<feature type="compositionally biased region" description="Polar residues" evidence="1">
    <location>
        <begin position="337"/>
        <end position="346"/>
    </location>
</feature>
<reference evidence="4" key="1">
    <citation type="submission" date="2023-01" db="EMBL/GenBank/DDBJ databases">
        <title>Key to firefly adult light organ development and bioluminescence: homeobox transcription factors regulate luciferase expression and transportation to peroxisome.</title>
        <authorList>
            <person name="Fu X."/>
        </authorList>
    </citation>
    <scope>NUCLEOTIDE SEQUENCE [LARGE SCALE GENOMIC DNA]</scope>
</reference>
<comment type="caution">
    <text evidence="3">The sequence shown here is derived from an EMBL/GenBank/DDBJ whole genome shotgun (WGS) entry which is preliminary data.</text>
</comment>
<sequence length="470" mass="54354">MYNIFFFVVFLLQIFVSEATSCDCDLLQPLYKSLQCKSYCRRGSCITKYDCSESPYLSGVHINQCYYNGKHYKLGYILQERYPDYSGRKLCRYICTSSPEGMFFSNFDCVEDDRLEYPATECTYEALYNQDIYKQFYAPIYKNHHGRLNHCPYSWIKYELIEYQSDICSQKKHCCQFGNIHVGKYKKFLLPNSNVTCVLFYHKHINLKEFPDAMINGAVENALEDVLKSTRELGIIVEHLSACYTAIPLIKSPENKEDVLIDDRMIDTSNEKTDVNDLIDTNSDMRKDLSDISSAGMIGDLIMRSYDNKMAYEIIEEGLYLRVTVGNKSKNDKVLAETQQKTPQRTSKCKRKYKNRKSKEEEVVKYTCVQSDSSDSSADDTVVKCNDSTDTETFFASDFENEIEETDEEIGQSEYIINPNSSAVSILVEINKFYAVYYDEVWFIGKIVKIDCVADSPIVEMAFLKQSKKK</sequence>
<evidence type="ECO:0000313" key="4">
    <source>
        <dbReference type="Proteomes" id="UP001353858"/>
    </source>
</evidence>
<accession>A0AAN7Q031</accession>
<keyword evidence="4" id="KW-1185">Reference proteome</keyword>
<feature type="region of interest" description="Disordered" evidence="1">
    <location>
        <begin position="334"/>
        <end position="354"/>
    </location>
</feature>
<dbReference type="Proteomes" id="UP001353858">
    <property type="component" value="Unassembled WGS sequence"/>
</dbReference>